<comment type="similarity">
    <text evidence="1 7">Belongs to the UPF0758 family.</text>
</comment>
<keyword evidence="2" id="KW-0645">Protease</keyword>
<dbReference type="PROSITE" id="PS01302">
    <property type="entry name" value="UPF0758"/>
    <property type="match status" value="1"/>
</dbReference>
<dbReference type="SUPFAM" id="SSF47781">
    <property type="entry name" value="RuvA domain 2-like"/>
    <property type="match status" value="1"/>
</dbReference>
<dbReference type="GO" id="GO:0046872">
    <property type="term" value="F:metal ion binding"/>
    <property type="evidence" value="ECO:0007669"/>
    <property type="project" value="UniProtKB-KW"/>
</dbReference>
<comment type="caution">
    <text evidence="9">The sequence shown here is derived from an EMBL/GenBank/DDBJ whole genome shotgun (WGS) entry which is preliminary data.</text>
</comment>
<dbReference type="InterPro" id="IPR020891">
    <property type="entry name" value="UPF0758_CS"/>
</dbReference>
<dbReference type="NCBIfam" id="NF000642">
    <property type="entry name" value="PRK00024.1"/>
    <property type="match status" value="1"/>
</dbReference>
<dbReference type="CDD" id="cd08071">
    <property type="entry name" value="MPN_DUF2466"/>
    <property type="match status" value="1"/>
</dbReference>
<dbReference type="InterPro" id="IPR010994">
    <property type="entry name" value="RuvA_2-like"/>
</dbReference>
<keyword evidence="10" id="KW-1185">Reference proteome</keyword>
<keyword evidence="5" id="KW-0862">Zinc</keyword>
<organism evidence="9 10">
    <name type="scientific">Pelotomaculum propionicicum</name>
    <dbReference type="NCBI Taxonomy" id="258475"/>
    <lineage>
        <taxon>Bacteria</taxon>
        <taxon>Bacillati</taxon>
        <taxon>Bacillota</taxon>
        <taxon>Clostridia</taxon>
        <taxon>Eubacteriales</taxon>
        <taxon>Desulfotomaculaceae</taxon>
        <taxon>Pelotomaculum</taxon>
    </lineage>
</organism>
<evidence type="ECO:0000256" key="6">
    <source>
        <dbReference type="ARBA" id="ARBA00023049"/>
    </source>
</evidence>
<evidence type="ECO:0000256" key="3">
    <source>
        <dbReference type="ARBA" id="ARBA00022723"/>
    </source>
</evidence>
<evidence type="ECO:0000256" key="1">
    <source>
        <dbReference type="ARBA" id="ARBA00010243"/>
    </source>
</evidence>
<dbReference type="InterPro" id="IPR025657">
    <property type="entry name" value="RadC_JAB"/>
</dbReference>
<name>A0A4Y7RK33_9FIRM</name>
<dbReference type="Pfam" id="PF04002">
    <property type="entry name" value="RadC"/>
    <property type="match status" value="1"/>
</dbReference>
<dbReference type="GO" id="GO:0006508">
    <property type="term" value="P:proteolysis"/>
    <property type="evidence" value="ECO:0007669"/>
    <property type="project" value="UniProtKB-KW"/>
</dbReference>
<evidence type="ECO:0000256" key="7">
    <source>
        <dbReference type="RuleBase" id="RU003797"/>
    </source>
</evidence>
<dbReference type="GO" id="GO:0008237">
    <property type="term" value="F:metallopeptidase activity"/>
    <property type="evidence" value="ECO:0007669"/>
    <property type="project" value="UniProtKB-KW"/>
</dbReference>
<dbReference type="EMBL" id="QFFZ01000056">
    <property type="protein sequence ID" value="TEB09186.1"/>
    <property type="molecule type" value="Genomic_DNA"/>
</dbReference>
<reference evidence="9 10" key="1">
    <citation type="journal article" date="2018" name="Environ. Microbiol.">
        <title>Novel energy conservation strategies and behaviour of Pelotomaculum schinkii driving syntrophic propionate catabolism.</title>
        <authorList>
            <person name="Hidalgo-Ahumada C.A.P."/>
            <person name="Nobu M.K."/>
            <person name="Narihiro T."/>
            <person name="Tamaki H."/>
            <person name="Liu W.T."/>
            <person name="Kamagata Y."/>
            <person name="Stams A.J.M."/>
            <person name="Imachi H."/>
            <person name="Sousa D.Z."/>
        </authorList>
    </citation>
    <scope>NUCLEOTIDE SEQUENCE [LARGE SCALE GENOMIC DNA]</scope>
    <source>
        <strain evidence="9 10">MGP</strain>
    </source>
</reference>
<keyword evidence="4" id="KW-0378">Hydrolase</keyword>
<dbReference type="InterPro" id="IPR037518">
    <property type="entry name" value="MPN"/>
</dbReference>
<dbReference type="RefSeq" id="WP_243119922.1">
    <property type="nucleotide sequence ID" value="NZ_QFFZ01000056.1"/>
</dbReference>
<keyword evidence="3" id="KW-0479">Metal-binding</keyword>
<feature type="domain" description="MPN" evidence="8">
    <location>
        <begin position="85"/>
        <end position="207"/>
    </location>
</feature>
<dbReference type="NCBIfam" id="TIGR00608">
    <property type="entry name" value="radc"/>
    <property type="match status" value="1"/>
</dbReference>
<evidence type="ECO:0000256" key="2">
    <source>
        <dbReference type="ARBA" id="ARBA00022670"/>
    </source>
</evidence>
<dbReference type="PANTHER" id="PTHR30471">
    <property type="entry name" value="DNA REPAIR PROTEIN RADC"/>
    <property type="match status" value="1"/>
</dbReference>
<gene>
    <name evidence="9" type="ORF">Pmgp_03318</name>
</gene>
<dbReference type="PANTHER" id="PTHR30471:SF3">
    <property type="entry name" value="UPF0758 PROTEIN YEES-RELATED"/>
    <property type="match status" value="1"/>
</dbReference>
<proteinExistence type="inferred from homology"/>
<dbReference type="InterPro" id="IPR001405">
    <property type="entry name" value="UPF0758"/>
</dbReference>
<accession>A0A4Y7RK33</accession>
<protein>
    <recommendedName>
        <fullName evidence="8">MPN domain-containing protein</fullName>
    </recommendedName>
</protein>
<dbReference type="AlphaFoldDB" id="A0A4Y7RK33"/>
<dbReference type="Gene3D" id="3.40.140.10">
    <property type="entry name" value="Cytidine Deaminase, domain 2"/>
    <property type="match status" value="1"/>
</dbReference>
<evidence type="ECO:0000259" key="8">
    <source>
        <dbReference type="PROSITE" id="PS50249"/>
    </source>
</evidence>
<evidence type="ECO:0000313" key="10">
    <source>
        <dbReference type="Proteomes" id="UP000297597"/>
    </source>
</evidence>
<dbReference type="PROSITE" id="PS50249">
    <property type="entry name" value="MPN"/>
    <property type="match status" value="1"/>
</dbReference>
<evidence type="ECO:0000256" key="4">
    <source>
        <dbReference type="ARBA" id="ARBA00022801"/>
    </source>
</evidence>
<sequence length="207" mass="22996">MSFEYTDMSTLTVRELLSMTLRESPYSQVIEELTSRFTSLRDLTDLTFTELAGIKGIGPSKASSLLASLELAKRIYTATPEEYPVIRSPEDVIALVMHEMRYLDREHFRALLLNTKNCILRTEIISIGTLNSSQVHPRELFKGAVKHSAAGIILVHNHPSGDPTPSKEDMEITNRLVEAGNLLGISILDHIIIGDGKFVSFKGKGLI</sequence>
<keyword evidence="6" id="KW-0482">Metalloprotease</keyword>
<dbReference type="Proteomes" id="UP000297597">
    <property type="component" value="Unassembled WGS sequence"/>
</dbReference>
<evidence type="ECO:0000256" key="5">
    <source>
        <dbReference type="ARBA" id="ARBA00022833"/>
    </source>
</evidence>
<evidence type="ECO:0000313" key="9">
    <source>
        <dbReference type="EMBL" id="TEB09186.1"/>
    </source>
</evidence>